<dbReference type="SUPFAM" id="SSF54001">
    <property type="entry name" value="Cysteine proteinases"/>
    <property type="match status" value="2"/>
</dbReference>
<evidence type="ECO:0000256" key="5">
    <source>
        <dbReference type="SAM" id="MobiDB-lite"/>
    </source>
</evidence>
<keyword evidence="2 4" id="KW-0378">Hydrolase</keyword>
<dbReference type="Pfam" id="PF03051">
    <property type="entry name" value="Peptidase_C1_2"/>
    <property type="match status" value="2"/>
</dbReference>
<dbReference type="PANTHER" id="PTHR10363:SF2">
    <property type="entry name" value="BLEOMYCIN HYDROLASE"/>
    <property type="match status" value="1"/>
</dbReference>
<dbReference type="Gene3D" id="3.90.70.10">
    <property type="entry name" value="Cysteine proteinases"/>
    <property type="match status" value="2"/>
</dbReference>
<proteinExistence type="inferred from homology"/>
<keyword evidence="3 4" id="KW-0788">Thiol protease</keyword>
<sequence>MVSEHGVDKADASLSNNWLYFYDQLERCAFWLECVRATADRPLTDESVRYLLEKPVADGGTFSMAVNIVAKYGLVPNKAYPDRPTTQLTSQLKVRMKRVMHLGAHQIRANPAQAEATLQTTMERVYRLLSITLGTPPSEFVCATEIKKEKEKRSKTNSNKASKADVADAVQEEEPSAVPSPAVSSSETEREREGTAAIKEELRQEDPSLYGTGQGSSLSEAAALPALPATSLSPSAPSPSKDRMGTEYAFTKHTPLSYAAKYASDIPDYICVCQDPRHQEGQVLTVDFLGNVSQTEGGRDTRTLYLVVSADTYIDCTSRTLNERREPVWFGCEFRSSNGYSKSHGLLSLDTYADEAIGCVTEKELGKLERVLIGESQCSHAMLITGERVGDRGVEAFRVENSHGERGVANGFLDCSVPWLREFGFMAAFHPSMLPSHLVTLYKEALQTGNVVVLPPWDPMGALAL</sequence>
<dbReference type="GO" id="GO:0009636">
    <property type="term" value="P:response to toxic substance"/>
    <property type="evidence" value="ECO:0007669"/>
    <property type="project" value="TreeGrafter"/>
</dbReference>
<protein>
    <submittedName>
        <fullName evidence="6">Peptidase C1B, bleomycin hydrolase</fullName>
    </submittedName>
</protein>
<evidence type="ECO:0000313" key="7">
    <source>
        <dbReference type="Proteomes" id="UP000265618"/>
    </source>
</evidence>
<dbReference type="AlphaFoldDB" id="A0A9K3D0C9"/>
<gene>
    <name evidence="6" type="ORF">KIPB_008628</name>
</gene>
<dbReference type="InterPro" id="IPR038765">
    <property type="entry name" value="Papain-like_cys_pep_sf"/>
</dbReference>
<evidence type="ECO:0000313" key="6">
    <source>
        <dbReference type="EMBL" id="GIQ86724.1"/>
    </source>
</evidence>
<reference evidence="6 7" key="1">
    <citation type="journal article" date="2018" name="PLoS ONE">
        <title>The draft genome of Kipferlia bialata reveals reductive genome evolution in fornicate parasites.</title>
        <authorList>
            <person name="Tanifuji G."/>
            <person name="Takabayashi S."/>
            <person name="Kume K."/>
            <person name="Takagi M."/>
            <person name="Nakayama T."/>
            <person name="Kamikawa R."/>
            <person name="Inagaki Y."/>
            <person name="Hashimoto T."/>
        </authorList>
    </citation>
    <scope>NUCLEOTIDE SEQUENCE [LARGE SCALE GENOMIC DNA]</scope>
    <source>
        <strain evidence="6">NY0173</strain>
    </source>
</reference>
<dbReference type="GO" id="GO:0043418">
    <property type="term" value="P:homocysteine catabolic process"/>
    <property type="evidence" value="ECO:0007669"/>
    <property type="project" value="TreeGrafter"/>
</dbReference>
<evidence type="ECO:0000256" key="1">
    <source>
        <dbReference type="ARBA" id="ARBA00022670"/>
    </source>
</evidence>
<dbReference type="OrthoDB" id="2666448at2759"/>
<evidence type="ECO:0000256" key="2">
    <source>
        <dbReference type="ARBA" id="ARBA00022801"/>
    </source>
</evidence>
<evidence type="ECO:0000256" key="3">
    <source>
        <dbReference type="ARBA" id="ARBA00022807"/>
    </source>
</evidence>
<evidence type="ECO:0000256" key="4">
    <source>
        <dbReference type="PIRNR" id="PIRNR005700"/>
    </source>
</evidence>
<keyword evidence="1 4" id="KW-0645">Protease</keyword>
<dbReference type="Proteomes" id="UP000265618">
    <property type="component" value="Unassembled WGS sequence"/>
</dbReference>
<feature type="compositionally biased region" description="Basic and acidic residues" evidence="5">
    <location>
        <begin position="187"/>
        <end position="206"/>
    </location>
</feature>
<name>A0A9K3D0C9_9EUKA</name>
<accession>A0A9K3D0C9</accession>
<comment type="similarity">
    <text evidence="4">Belongs to the peptidase C1 family.</text>
</comment>
<keyword evidence="7" id="KW-1185">Reference proteome</keyword>
<dbReference type="GO" id="GO:0070005">
    <property type="term" value="F:cysteine-type aminopeptidase activity"/>
    <property type="evidence" value="ECO:0007669"/>
    <property type="project" value="InterPro"/>
</dbReference>
<dbReference type="GO" id="GO:0006508">
    <property type="term" value="P:proteolysis"/>
    <property type="evidence" value="ECO:0007669"/>
    <property type="project" value="UniProtKB-KW"/>
</dbReference>
<organism evidence="6 7">
    <name type="scientific">Kipferlia bialata</name>
    <dbReference type="NCBI Taxonomy" id="797122"/>
    <lineage>
        <taxon>Eukaryota</taxon>
        <taxon>Metamonada</taxon>
        <taxon>Carpediemonas-like organisms</taxon>
        <taxon>Kipferlia</taxon>
    </lineage>
</organism>
<dbReference type="InterPro" id="IPR004134">
    <property type="entry name" value="Peptidase_C1B"/>
</dbReference>
<feature type="region of interest" description="Disordered" evidence="5">
    <location>
        <begin position="148"/>
        <end position="216"/>
    </location>
</feature>
<feature type="compositionally biased region" description="Low complexity" evidence="5">
    <location>
        <begin position="176"/>
        <end position="186"/>
    </location>
</feature>
<dbReference type="GO" id="GO:0005737">
    <property type="term" value="C:cytoplasm"/>
    <property type="evidence" value="ECO:0007669"/>
    <property type="project" value="TreeGrafter"/>
</dbReference>
<dbReference type="PIRSF" id="PIRSF005700">
    <property type="entry name" value="PepC"/>
    <property type="match status" value="1"/>
</dbReference>
<dbReference type="PANTHER" id="PTHR10363">
    <property type="entry name" value="BLEOMYCIN HYDROLASE"/>
    <property type="match status" value="1"/>
</dbReference>
<comment type="caution">
    <text evidence="6">The sequence shown here is derived from an EMBL/GenBank/DDBJ whole genome shotgun (WGS) entry which is preliminary data.</text>
</comment>
<dbReference type="EMBL" id="BDIP01002715">
    <property type="protein sequence ID" value="GIQ86724.1"/>
    <property type="molecule type" value="Genomic_DNA"/>
</dbReference>